<comment type="caution">
    <text evidence="2">The sequence shown here is derived from an EMBL/GenBank/DDBJ whole genome shotgun (WGS) entry which is preliminary data.</text>
</comment>
<keyword evidence="1" id="KW-1133">Transmembrane helix</keyword>
<evidence type="ECO:0000313" key="3">
    <source>
        <dbReference type="Proteomes" id="UP000532010"/>
    </source>
</evidence>
<gene>
    <name evidence="2" type="ORF">FHR70_000410</name>
</gene>
<protein>
    <submittedName>
        <fullName evidence="2">Uncharacterized protein</fullName>
    </submittedName>
</protein>
<accession>A0A7W4VII3</accession>
<keyword evidence="1" id="KW-0812">Transmembrane</keyword>
<reference evidence="2 3" key="1">
    <citation type="submission" date="2020-08" db="EMBL/GenBank/DDBJ databases">
        <title>The Agave Microbiome: Exploring the role of microbial communities in plant adaptations to desert environments.</title>
        <authorList>
            <person name="Partida-Martinez L.P."/>
        </authorList>
    </citation>
    <scope>NUCLEOTIDE SEQUENCE [LARGE SCALE GENOMIC DNA]</scope>
    <source>
        <strain evidence="2 3">AT3.9</strain>
    </source>
</reference>
<evidence type="ECO:0000256" key="1">
    <source>
        <dbReference type="SAM" id="Phobius"/>
    </source>
</evidence>
<sequence length="68" mass="7504">MPLDYSRMCIICVSQKYRFGEEQGADIGFTSRSFSVGFKGHDKPFPAWYPYAFVGGIAALATALYVLG</sequence>
<name>A0A7W4VII3_9HYPH</name>
<organism evidence="2 3">
    <name type="scientific">Microvirga lupini</name>
    <dbReference type="NCBI Taxonomy" id="420324"/>
    <lineage>
        <taxon>Bacteria</taxon>
        <taxon>Pseudomonadati</taxon>
        <taxon>Pseudomonadota</taxon>
        <taxon>Alphaproteobacteria</taxon>
        <taxon>Hyphomicrobiales</taxon>
        <taxon>Methylobacteriaceae</taxon>
        <taxon>Microvirga</taxon>
    </lineage>
</organism>
<keyword evidence="3" id="KW-1185">Reference proteome</keyword>
<dbReference type="RefSeq" id="WP_183446597.1">
    <property type="nucleotide sequence ID" value="NZ_JACHWB010000001.1"/>
</dbReference>
<dbReference type="AlphaFoldDB" id="A0A7W4VII3"/>
<evidence type="ECO:0000313" key="2">
    <source>
        <dbReference type="EMBL" id="MBB3017370.1"/>
    </source>
</evidence>
<dbReference type="EMBL" id="JACHWB010000001">
    <property type="protein sequence ID" value="MBB3017370.1"/>
    <property type="molecule type" value="Genomic_DNA"/>
</dbReference>
<feature type="transmembrane region" description="Helical" evidence="1">
    <location>
        <begin position="48"/>
        <end position="67"/>
    </location>
</feature>
<dbReference type="Proteomes" id="UP000532010">
    <property type="component" value="Unassembled WGS sequence"/>
</dbReference>
<proteinExistence type="predicted"/>
<keyword evidence="1" id="KW-0472">Membrane</keyword>